<dbReference type="Proteomes" id="UP000032180">
    <property type="component" value="Chromosome 5"/>
</dbReference>
<evidence type="ECO:0000313" key="3">
    <source>
        <dbReference type="Proteomes" id="UP000032180"/>
    </source>
</evidence>
<keyword evidence="3" id="KW-1185">Reference proteome</keyword>
<dbReference type="EnsemblPlants" id="LPERR05G09770.1">
    <property type="protein sequence ID" value="LPERR05G09770.1"/>
    <property type="gene ID" value="LPERR05G09770"/>
</dbReference>
<dbReference type="Gramene" id="LPERR05G09770.1">
    <property type="protein sequence ID" value="LPERR05G09770.1"/>
    <property type="gene ID" value="LPERR05G09770"/>
</dbReference>
<sequence>MTRPFHLDNLHQFRHNLPNSMQQSSTQPPSCNFKLILGHLESRCKTRYLALRARRDLARNVHPRLHDLLALISMLPKICAASFAIPAPHASVIFEQGAYKFNISLSLGRSVKSWIFVAQVNDLDQEDFPCFNITTMEQSRHSTRSLLFSLLPLENSNLNLFPTIHCRYTTKAAVPLNPIAADVAPLSIAQSSALQPVTLQQTLALLHNQPIILPSPPIRSLSPPVLPLVLPTAQGGPDPSALNVIALPPFNEHLVSNSLEVWERKKAADAEAEAEYLAALAAPADPRTLQLLPIQIPDLEPMGVDEHPPALLPDLNEFDLNELPEQGSVRRSLRIRKAYNGERIDPVERASRRVEAAYSSNSSTSASCSNKMKPKKKIKKQKKLEDIMQLPTNAAPPPTSKKTLIELAEFCGLNRAQLMEEALKSTASKELFVGDHE</sequence>
<reference evidence="3" key="2">
    <citation type="submission" date="2013-12" db="EMBL/GenBank/DDBJ databases">
        <authorList>
            <person name="Yu Y."/>
            <person name="Lee S."/>
            <person name="de Baynast K."/>
            <person name="Wissotski M."/>
            <person name="Liu L."/>
            <person name="Talag J."/>
            <person name="Goicoechea J."/>
            <person name="Angelova A."/>
            <person name="Jetty R."/>
            <person name="Kudrna D."/>
            <person name="Golser W."/>
            <person name="Rivera L."/>
            <person name="Zhang J."/>
            <person name="Wing R."/>
        </authorList>
    </citation>
    <scope>NUCLEOTIDE SEQUENCE</scope>
</reference>
<protein>
    <submittedName>
        <fullName evidence="2">Uncharacterized protein</fullName>
    </submittedName>
</protein>
<accession>A0A0D9WFA5</accession>
<name>A0A0D9WFA5_9ORYZ</name>
<proteinExistence type="predicted"/>
<dbReference type="HOGENOM" id="CLU_627576_0_0_1"/>
<reference evidence="2" key="3">
    <citation type="submission" date="2015-04" db="UniProtKB">
        <authorList>
            <consortium name="EnsemblPlants"/>
        </authorList>
    </citation>
    <scope>IDENTIFICATION</scope>
</reference>
<evidence type="ECO:0000313" key="2">
    <source>
        <dbReference type="EnsemblPlants" id="LPERR05G09770.1"/>
    </source>
</evidence>
<reference evidence="2 3" key="1">
    <citation type="submission" date="2012-08" db="EMBL/GenBank/DDBJ databases">
        <title>Oryza genome evolution.</title>
        <authorList>
            <person name="Wing R.A."/>
        </authorList>
    </citation>
    <scope>NUCLEOTIDE SEQUENCE</scope>
</reference>
<dbReference type="AlphaFoldDB" id="A0A0D9WFA5"/>
<feature type="compositionally biased region" description="Low complexity" evidence="1">
    <location>
        <begin position="356"/>
        <end position="371"/>
    </location>
</feature>
<organism evidence="2 3">
    <name type="scientific">Leersia perrieri</name>
    <dbReference type="NCBI Taxonomy" id="77586"/>
    <lineage>
        <taxon>Eukaryota</taxon>
        <taxon>Viridiplantae</taxon>
        <taxon>Streptophyta</taxon>
        <taxon>Embryophyta</taxon>
        <taxon>Tracheophyta</taxon>
        <taxon>Spermatophyta</taxon>
        <taxon>Magnoliopsida</taxon>
        <taxon>Liliopsida</taxon>
        <taxon>Poales</taxon>
        <taxon>Poaceae</taxon>
        <taxon>BOP clade</taxon>
        <taxon>Oryzoideae</taxon>
        <taxon>Oryzeae</taxon>
        <taxon>Oryzinae</taxon>
        <taxon>Leersia</taxon>
    </lineage>
</organism>
<feature type="region of interest" description="Disordered" evidence="1">
    <location>
        <begin position="356"/>
        <end position="383"/>
    </location>
</feature>
<evidence type="ECO:0000256" key="1">
    <source>
        <dbReference type="SAM" id="MobiDB-lite"/>
    </source>
</evidence>
<feature type="compositionally biased region" description="Basic residues" evidence="1">
    <location>
        <begin position="372"/>
        <end position="382"/>
    </location>
</feature>